<dbReference type="InterPro" id="IPR039538">
    <property type="entry name" value="BetI_C"/>
</dbReference>
<accession>A0A5M9X185</accession>
<comment type="caution">
    <text evidence="7">The sequence shown here is derived from an EMBL/GenBank/DDBJ whole genome shotgun (WGS) entry which is preliminary data.</text>
</comment>
<reference evidence="7 8" key="1">
    <citation type="journal article" date="2019" name="J. Ind. Microbiol. Biotechnol.">
        <title>Paenibacillus amylolyticus 27C64 has a diverse set of carbohydrate-active enzymes and complete pectin deconstruction system.</title>
        <authorList>
            <person name="Keggi C."/>
            <person name="Doran-Peterson J."/>
        </authorList>
    </citation>
    <scope>NUCLEOTIDE SEQUENCE [LARGE SCALE GENOMIC DNA]</scope>
    <source>
        <strain evidence="7 8">27C64</strain>
    </source>
</reference>
<evidence type="ECO:0000256" key="5">
    <source>
        <dbReference type="PROSITE-ProRule" id="PRU00335"/>
    </source>
</evidence>
<keyword evidence="2" id="KW-0805">Transcription regulation</keyword>
<dbReference type="InterPro" id="IPR050109">
    <property type="entry name" value="HTH-type_TetR-like_transc_reg"/>
</dbReference>
<dbReference type="AlphaFoldDB" id="A0A5M9X185"/>
<dbReference type="PANTHER" id="PTHR30055">
    <property type="entry name" value="HTH-TYPE TRANSCRIPTIONAL REGULATOR RUTR"/>
    <property type="match status" value="1"/>
</dbReference>
<keyword evidence="1" id="KW-0678">Repressor</keyword>
<dbReference type="Pfam" id="PF13977">
    <property type="entry name" value="TetR_C_6"/>
    <property type="match status" value="1"/>
</dbReference>
<dbReference type="InterPro" id="IPR009057">
    <property type="entry name" value="Homeodomain-like_sf"/>
</dbReference>
<keyword evidence="3 5" id="KW-0238">DNA-binding</keyword>
<gene>
    <name evidence="7" type="ORF">EC604_26410</name>
</gene>
<evidence type="ECO:0000313" key="8">
    <source>
        <dbReference type="Proteomes" id="UP000323664"/>
    </source>
</evidence>
<dbReference type="RefSeq" id="WP_123067032.1">
    <property type="nucleotide sequence ID" value="NZ_RIAS01000022.1"/>
</dbReference>
<organism evidence="7 8">
    <name type="scientific">Paenibacillus amylolyticus</name>
    <dbReference type="NCBI Taxonomy" id="1451"/>
    <lineage>
        <taxon>Bacteria</taxon>
        <taxon>Bacillati</taxon>
        <taxon>Bacillota</taxon>
        <taxon>Bacilli</taxon>
        <taxon>Bacillales</taxon>
        <taxon>Paenibacillaceae</taxon>
        <taxon>Paenibacillus</taxon>
    </lineage>
</organism>
<proteinExistence type="predicted"/>
<dbReference type="PROSITE" id="PS01081">
    <property type="entry name" value="HTH_TETR_1"/>
    <property type="match status" value="1"/>
</dbReference>
<dbReference type="GO" id="GO:0003700">
    <property type="term" value="F:DNA-binding transcription factor activity"/>
    <property type="evidence" value="ECO:0007669"/>
    <property type="project" value="TreeGrafter"/>
</dbReference>
<dbReference type="PANTHER" id="PTHR30055:SF226">
    <property type="entry name" value="HTH-TYPE TRANSCRIPTIONAL REGULATOR PKSA"/>
    <property type="match status" value="1"/>
</dbReference>
<dbReference type="Pfam" id="PF00440">
    <property type="entry name" value="TetR_N"/>
    <property type="match status" value="1"/>
</dbReference>
<evidence type="ECO:0000256" key="2">
    <source>
        <dbReference type="ARBA" id="ARBA00023015"/>
    </source>
</evidence>
<evidence type="ECO:0000313" key="7">
    <source>
        <dbReference type="EMBL" id="KAA8787368.1"/>
    </source>
</evidence>
<feature type="DNA-binding region" description="H-T-H motif" evidence="5">
    <location>
        <begin position="31"/>
        <end position="50"/>
    </location>
</feature>
<dbReference type="PRINTS" id="PR00455">
    <property type="entry name" value="HTHTETR"/>
</dbReference>
<evidence type="ECO:0000256" key="1">
    <source>
        <dbReference type="ARBA" id="ARBA00022491"/>
    </source>
</evidence>
<dbReference type="InterPro" id="IPR036271">
    <property type="entry name" value="Tet_transcr_reg_TetR-rel_C_sf"/>
</dbReference>
<dbReference type="InterPro" id="IPR001647">
    <property type="entry name" value="HTH_TetR"/>
</dbReference>
<dbReference type="SUPFAM" id="SSF46689">
    <property type="entry name" value="Homeodomain-like"/>
    <property type="match status" value="1"/>
</dbReference>
<protein>
    <submittedName>
        <fullName evidence="7">TetR family transcriptional regulator</fullName>
    </submittedName>
</protein>
<dbReference type="OrthoDB" id="9816296at2"/>
<dbReference type="Gene3D" id="1.10.357.10">
    <property type="entry name" value="Tetracycline Repressor, domain 2"/>
    <property type="match status" value="1"/>
</dbReference>
<dbReference type="GO" id="GO:0000976">
    <property type="term" value="F:transcription cis-regulatory region binding"/>
    <property type="evidence" value="ECO:0007669"/>
    <property type="project" value="TreeGrafter"/>
</dbReference>
<dbReference type="InterPro" id="IPR023772">
    <property type="entry name" value="DNA-bd_HTH_TetR-type_CS"/>
</dbReference>
<dbReference type="EMBL" id="RIAS01000022">
    <property type="protein sequence ID" value="KAA8787368.1"/>
    <property type="molecule type" value="Genomic_DNA"/>
</dbReference>
<evidence type="ECO:0000256" key="3">
    <source>
        <dbReference type="ARBA" id="ARBA00023125"/>
    </source>
</evidence>
<evidence type="ECO:0000256" key="4">
    <source>
        <dbReference type="ARBA" id="ARBA00023163"/>
    </source>
</evidence>
<feature type="domain" description="HTH tetR-type" evidence="6">
    <location>
        <begin position="8"/>
        <end position="68"/>
    </location>
</feature>
<dbReference type="PROSITE" id="PS50977">
    <property type="entry name" value="HTH_TETR_2"/>
    <property type="match status" value="1"/>
</dbReference>
<name>A0A5M9X185_PAEAM</name>
<sequence>MPKIVDHDKQRVLVAEAAWRIIRKNGMEQASVRNIAEEAGISVGSMRHYFSTQSELLLYAMNLVSERVTSRIQSMSFDGPPMEHMKQLLLEFIPNTDEKMAEMEVWYAFTAKSKTDPALKKLADTVYNDIRRAVEIVITSLVKLNIFRADLNQELEIERLYALVDGLAIHAVLRPDQMSSKLMDQTLTLHLASLCPESAK</sequence>
<dbReference type="Proteomes" id="UP000323664">
    <property type="component" value="Unassembled WGS sequence"/>
</dbReference>
<evidence type="ECO:0000259" key="6">
    <source>
        <dbReference type="PROSITE" id="PS50977"/>
    </source>
</evidence>
<dbReference type="SUPFAM" id="SSF48498">
    <property type="entry name" value="Tetracyclin repressor-like, C-terminal domain"/>
    <property type="match status" value="1"/>
</dbReference>
<keyword evidence="4" id="KW-0804">Transcription</keyword>